<dbReference type="AlphaFoldDB" id="A0A853G395"/>
<reference evidence="5 6" key="1">
    <citation type="submission" date="2020-07" db="EMBL/GenBank/DDBJ databases">
        <title>Taxonomic revisions and descriptions of new bacterial species based on genomic comparisons in the high-G+C-content subgroup of the family Alcaligenaceae.</title>
        <authorList>
            <person name="Szabo A."/>
            <person name="Felfoldi T."/>
        </authorList>
    </citation>
    <scope>NUCLEOTIDE SEQUENCE [LARGE SCALE GENOMIC DNA]</scope>
    <source>
        <strain evidence="5 6">LMG 24012</strain>
    </source>
</reference>
<comment type="caution">
    <text evidence="5">The sequence shown here is derived from an EMBL/GenBank/DDBJ whole genome shotgun (WGS) entry which is preliminary data.</text>
</comment>
<feature type="domain" description="AMP-dependent synthetase/ligase" evidence="3">
    <location>
        <begin position="20"/>
        <end position="373"/>
    </location>
</feature>
<feature type="domain" description="AMP-binding enzyme C-terminal" evidence="4">
    <location>
        <begin position="423"/>
        <end position="498"/>
    </location>
</feature>
<evidence type="ECO:0000313" key="6">
    <source>
        <dbReference type="Proteomes" id="UP000559809"/>
    </source>
</evidence>
<dbReference type="PANTHER" id="PTHR43201:SF5">
    <property type="entry name" value="MEDIUM-CHAIN ACYL-COA LIGASE ACSF2, MITOCHONDRIAL"/>
    <property type="match status" value="1"/>
</dbReference>
<dbReference type="Gene3D" id="3.30.300.30">
    <property type="match status" value="1"/>
</dbReference>
<evidence type="ECO:0000259" key="3">
    <source>
        <dbReference type="Pfam" id="PF00501"/>
    </source>
</evidence>
<dbReference type="GO" id="GO:0006631">
    <property type="term" value="P:fatty acid metabolic process"/>
    <property type="evidence" value="ECO:0007669"/>
    <property type="project" value="TreeGrafter"/>
</dbReference>
<dbReference type="InterPro" id="IPR045851">
    <property type="entry name" value="AMP-bd_C_sf"/>
</dbReference>
<organism evidence="5 6">
    <name type="scientific">Parapusillimonas granuli</name>
    <dbReference type="NCBI Taxonomy" id="380911"/>
    <lineage>
        <taxon>Bacteria</taxon>
        <taxon>Pseudomonadati</taxon>
        <taxon>Pseudomonadota</taxon>
        <taxon>Betaproteobacteria</taxon>
        <taxon>Burkholderiales</taxon>
        <taxon>Alcaligenaceae</taxon>
        <taxon>Parapusillimonas</taxon>
    </lineage>
</organism>
<dbReference type="RefSeq" id="WP_180157051.1">
    <property type="nucleotide sequence ID" value="NZ_JACCEM010000008.1"/>
</dbReference>
<protein>
    <submittedName>
        <fullName evidence="5">AMP-binding protein</fullName>
    </submittedName>
</protein>
<dbReference type="InterPro" id="IPR000873">
    <property type="entry name" value="AMP-dep_synth/lig_dom"/>
</dbReference>
<keyword evidence="2" id="KW-0436">Ligase</keyword>
<dbReference type="InterPro" id="IPR042099">
    <property type="entry name" value="ANL_N_sf"/>
</dbReference>
<comment type="similarity">
    <text evidence="1">Belongs to the ATP-dependent AMP-binding enzyme family.</text>
</comment>
<accession>A0A853G395</accession>
<name>A0A853G395_9BURK</name>
<evidence type="ECO:0000313" key="5">
    <source>
        <dbReference type="EMBL" id="NYT50779.1"/>
    </source>
</evidence>
<dbReference type="EMBL" id="JACCEM010000008">
    <property type="protein sequence ID" value="NYT50779.1"/>
    <property type="molecule type" value="Genomic_DNA"/>
</dbReference>
<sequence length="505" mass="55068">MTEHLAVADAEALNALTLIDRHAEERPDHPAILFEDQRVTYKQLVERATIMAHALKALNIGAGSRICLIARNSPNYYVAYLGVLRAGGALFPINADLSHDEIAYIVNKTDPALVLYDPDCHQILSDTWNKNGLDTPHHLIDDLLAENVAGGLSLDTHRGPGDMAVVIHTSGTTARPKGVVASDAMEVNSALALIREWNVQPSDISVCALPLSYTFGLFTASFVALTAGASVLLFKKFNPVHVLAGIERHGATYMVGVPAMYAMMLEHVEQTGKQYQLKSVRFMASSGAPIAAHIKERFSQRMGLPLLEYYALSECTPIFSFSLNQSPLPPFGSCGRLIKGAEVKIVDEHGNSVPDGTAGHLYVRSERLMSGYYLDPERNASAFEDGWFNTGDLAYHDSEGFYYLVGRDRDQVISGGYKIASAEVEEQILKHGSVAQAAVVGSPDDILGEVVKAVLVLKDGYQLTESEIVAHCKEYLAEHKVPKLVEFREALPTSPAGKVLKRQLI</sequence>
<evidence type="ECO:0000259" key="4">
    <source>
        <dbReference type="Pfam" id="PF13193"/>
    </source>
</evidence>
<dbReference type="Pfam" id="PF13193">
    <property type="entry name" value="AMP-binding_C"/>
    <property type="match status" value="1"/>
</dbReference>
<evidence type="ECO:0000256" key="1">
    <source>
        <dbReference type="ARBA" id="ARBA00006432"/>
    </source>
</evidence>
<gene>
    <name evidence="5" type="ORF">H0A72_15780</name>
</gene>
<dbReference type="GO" id="GO:0031956">
    <property type="term" value="F:medium-chain fatty acid-CoA ligase activity"/>
    <property type="evidence" value="ECO:0007669"/>
    <property type="project" value="TreeGrafter"/>
</dbReference>
<evidence type="ECO:0000256" key="2">
    <source>
        <dbReference type="ARBA" id="ARBA00022598"/>
    </source>
</evidence>
<dbReference type="Pfam" id="PF00501">
    <property type="entry name" value="AMP-binding"/>
    <property type="match status" value="1"/>
</dbReference>
<keyword evidence="6" id="KW-1185">Reference proteome</keyword>
<dbReference type="PANTHER" id="PTHR43201">
    <property type="entry name" value="ACYL-COA SYNTHETASE"/>
    <property type="match status" value="1"/>
</dbReference>
<dbReference type="Gene3D" id="3.40.50.12780">
    <property type="entry name" value="N-terminal domain of ligase-like"/>
    <property type="match status" value="1"/>
</dbReference>
<proteinExistence type="inferred from homology"/>
<dbReference type="InterPro" id="IPR025110">
    <property type="entry name" value="AMP-bd_C"/>
</dbReference>
<dbReference type="SUPFAM" id="SSF56801">
    <property type="entry name" value="Acetyl-CoA synthetase-like"/>
    <property type="match status" value="1"/>
</dbReference>
<dbReference type="Proteomes" id="UP000559809">
    <property type="component" value="Unassembled WGS sequence"/>
</dbReference>